<evidence type="ECO:0000313" key="2">
    <source>
        <dbReference type="Proteomes" id="UP000768646"/>
    </source>
</evidence>
<accession>A0ACB7CA51</accession>
<name>A0ACB7CA51_9ASCO</name>
<comment type="caution">
    <text evidence="1">The sequence shown here is derived from an EMBL/GenBank/DDBJ whole genome shotgun (WGS) entry which is preliminary data.</text>
</comment>
<reference evidence="1 2" key="1">
    <citation type="journal article" date="2021" name="Commun. Biol.">
        <title>Genomic insights into the host specific adaptation of the Pneumocystis genus.</title>
        <authorList>
            <person name="Cisse O.H."/>
            <person name="Ma L."/>
            <person name="Dekker J.P."/>
            <person name="Khil P.P."/>
            <person name="Youn J.-H."/>
            <person name="Brenchley J.M."/>
            <person name="Blair R."/>
            <person name="Pahar B."/>
            <person name="Chabe M."/>
            <person name="Van Rompay K.K.A."/>
            <person name="Keesler R."/>
            <person name="Sukura A."/>
            <person name="Hirsch V."/>
            <person name="Kutty G."/>
            <person name="Liu Y."/>
            <person name="Peng L."/>
            <person name="Chen J."/>
            <person name="Song J."/>
            <person name="Weissenbacher-Lang C."/>
            <person name="Xu J."/>
            <person name="Upham N.S."/>
            <person name="Stajich J.E."/>
            <person name="Cuomo C.A."/>
            <person name="Cushion M.T."/>
            <person name="Kovacs J.A."/>
        </authorList>
    </citation>
    <scope>NUCLEOTIDE SEQUENCE [LARGE SCALE GENOMIC DNA]</scope>
    <source>
        <strain evidence="1 2">RABM</strain>
    </source>
</reference>
<dbReference type="EMBL" id="JABTEG010000009">
    <property type="protein sequence ID" value="KAG4304260.1"/>
    <property type="molecule type" value="Genomic_DNA"/>
</dbReference>
<protein>
    <submittedName>
        <fullName evidence="1">Uncharacterized protein</fullName>
    </submittedName>
</protein>
<proteinExistence type="predicted"/>
<keyword evidence="2" id="KW-1185">Reference proteome</keyword>
<organism evidence="1 2">
    <name type="scientific">Pneumocystis oryctolagi</name>
    <dbReference type="NCBI Taxonomy" id="42067"/>
    <lineage>
        <taxon>Eukaryota</taxon>
        <taxon>Fungi</taxon>
        <taxon>Dikarya</taxon>
        <taxon>Ascomycota</taxon>
        <taxon>Taphrinomycotina</taxon>
        <taxon>Pneumocystomycetes</taxon>
        <taxon>Pneumocystaceae</taxon>
        <taxon>Pneumocystis</taxon>
    </lineage>
</organism>
<gene>
    <name evidence="1" type="ORF">PORY_002235</name>
</gene>
<sequence length="955" mass="111140">MHLLSDPAFSSSNHEYTVFSDSLDDSAVLSPVFKLEKVSFAYELSVSAIDIKNNVLVLALHSGRLLRMDLMHPSEIQDLEMPKKQGNSVVKCIRLSPDGKHLIIETKMNEYVYFESRTTQGKMLPRLKGLFIECIAWNICNTETNTKDVLLGCKDGSVFETCIEMGEEKYLTRVYKVQDDSSVIGIYMENVPQDIYYRYIVVVSEKKVEYFMGKIVQKEKGITEGIFVSGQKGSKTIGTTNSQFSMSPIEAGYYEEINDRYITWLSGKNLFYGSLKMFNIDPSEKINFVLTDLLMDTIKQEFGESPFFFCFTHYHIIIVQENEIYLINRLNNKIVFIEKIPLALNEKIQGLVMDTYKSTYWVYSKESVYEIVVSNEDCDIWKLFLENNDYLKALKFAKKNSHYDSIYKEYGMDLIKQSKVHEAAKILAKTTLSIEEIALKFINIKDYDALRIYLLEKLGMVKKEALIQKTILSTWLLFLYLTKMNSLDDIQAQNSFLNVSDTVSDTVSSEIKEIQKEFQEFINKYKSDLNREASYCLINSHGRQNELLIYAESINDYPYILKYWIRNQNYDAALVTLNKQCQPELIYRYSSVLILQRPKATVDIWMLHSDIDPLKLIPAIIDYNKQYKLSIEKNQTIRYLFFIIDQTSITEPIIHNTLLSLLASSENQDESSLLQYLEWQKSKNYYSPDFALRICIQHKRISSSVYLYSTMGFFEEAVDLALKYDNIDLASTSLDKIKDNNALKKKLWIKIAEKVINQPNRDNKSSLEFLMKNGSLSIEDLIPLYPDCVKIDNFKVIEEICAVLKDYNSNIDDLLKKMGDLTTSADNIRHNIDDHNKWFTILNVEEKCNICKNMLLNDQFYVFPCQHCFHKDCLFSKISKDTTFWQYRRFQDLQSMISKFENNVSEKQQKQYKQLCKELDDIVSAECILCGSNIIRNIDRSFIDTSSKEISLWNI</sequence>
<dbReference type="Proteomes" id="UP000768646">
    <property type="component" value="Unassembled WGS sequence"/>
</dbReference>
<evidence type="ECO:0000313" key="1">
    <source>
        <dbReference type="EMBL" id="KAG4304260.1"/>
    </source>
</evidence>